<reference evidence="2 3" key="1">
    <citation type="submission" date="2019-01" db="EMBL/GenBank/DDBJ databases">
        <title>Novel species of Nocardioides.</title>
        <authorList>
            <person name="Liu Q."/>
            <person name="Xin Y.-H."/>
        </authorList>
    </citation>
    <scope>NUCLEOTIDE SEQUENCE [LARGE SCALE GENOMIC DNA]</scope>
    <source>
        <strain evidence="2 3">CGMCC 4.6875</strain>
    </source>
</reference>
<comment type="caution">
    <text evidence="2">The sequence shown here is derived from an EMBL/GenBank/DDBJ whole genome shotgun (WGS) entry which is preliminary data.</text>
</comment>
<accession>A0A4Q2S840</accession>
<gene>
    <name evidence="2" type="ORF">EUA07_16405</name>
</gene>
<sequence>MPHDANTLIGRPHWSERWAFLAGGALLLLVGLGSVAWKQNPWGLAFLAVGAVTLLELRRCVVVREGELRAQGRFASRTVPLSSLQQVAVSPLAEVWVQPGSERPFYLHMVNRLATGSGAGVWEFPIRLRELAAADGAQLDAWGPDETIAPPEDIRPVFSR</sequence>
<protein>
    <recommendedName>
        <fullName evidence="4">DUF3093 domain-containing protein</fullName>
    </recommendedName>
</protein>
<proteinExistence type="predicted"/>
<dbReference type="EMBL" id="SDWU01000019">
    <property type="protein sequence ID" value="RYB99407.1"/>
    <property type="molecule type" value="Genomic_DNA"/>
</dbReference>
<organism evidence="2 3">
    <name type="scientific">Nocardioides ganghwensis</name>
    <dbReference type="NCBI Taxonomy" id="252230"/>
    <lineage>
        <taxon>Bacteria</taxon>
        <taxon>Bacillati</taxon>
        <taxon>Actinomycetota</taxon>
        <taxon>Actinomycetes</taxon>
        <taxon>Propionibacteriales</taxon>
        <taxon>Nocardioidaceae</taxon>
        <taxon>Nocardioides</taxon>
    </lineage>
</organism>
<dbReference type="Proteomes" id="UP000293291">
    <property type="component" value="Unassembled WGS sequence"/>
</dbReference>
<evidence type="ECO:0000313" key="2">
    <source>
        <dbReference type="EMBL" id="RYB99407.1"/>
    </source>
</evidence>
<dbReference type="AlphaFoldDB" id="A0A4Q2S840"/>
<dbReference type="RefSeq" id="WP_129456255.1">
    <property type="nucleotide sequence ID" value="NZ_JACXYX010000018.1"/>
</dbReference>
<dbReference type="OrthoDB" id="9998975at2"/>
<evidence type="ECO:0008006" key="4">
    <source>
        <dbReference type="Google" id="ProtNLM"/>
    </source>
</evidence>
<keyword evidence="1" id="KW-0472">Membrane</keyword>
<evidence type="ECO:0000256" key="1">
    <source>
        <dbReference type="SAM" id="Phobius"/>
    </source>
</evidence>
<keyword evidence="1" id="KW-1133">Transmembrane helix</keyword>
<name>A0A4Q2S840_9ACTN</name>
<keyword evidence="3" id="KW-1185">Reference proteome</keyword>
<keyword evidence="1" id="KW-0812">Transmembrane</keyword>
<feature type="transmembrane region" description="Helical" evidence="1">
    <location>
        <begin position="18"/>
        <end position="37"/>
    </location>
</feature>
<evidence type="ECO:0000313" key="3">
    <source>
        <dbReference type="Proteomes" id="UP000293291"/>
    </source>
</evidence>